<feature type="binding site" evidence="8">
    <location>
        <position position="224"/>
    </location>
    <ligand>
        <name>Mg(2+)</name>
        <dbReference type="ChEBI" id="CHEBI:18420"/>
        <label>2</label>
    </ligand>
</feature>
<dbReference type="RefSeq" id="WP_201721216.1">
    <property type="nucleotide sequence ID" value="NZ_MRZU01000002.1"/>
</dbReference>
<evidence type="ECO:0000256" key="3">
    <source>
        <dbReference type="ARBA" id="ARBA00022605"/>
    </source>
</evidence>
<dbReference type="GO" id="GO:0000287">
    <property type="term" value="F:magnesium ion binding"/>
    <property type="evidence" value="ECO:0007669"/>
    <property type="project" value="UniProtKB-UniRule"/>
</dbReference>
<dbReference type="PANTHER" id="PTHR43285:SF2">
    <property type="entry name" value="ANTHRANILATE PHOSPHORIBOSYLTRANSFERASE"/>
    <property type="match status" value="1"/>
</dbReference>
<dbReference type="HAMAP" id="MF_00211">
    <property type="entry name" value="TrpD"/>
    <property type="match status" value="1"/>
</dbReference>
<evidence type="ECO:0000256" key="5">
    <source>
        <dbReference type="ARBA" id="ARBA00022679"/>
    </source>
</evidence>
<dbReference type="GO" id="GO:0005829">
    <property type="term" value="C:cytosol"/>
    <property type="evidence" value="ECO:0007669"/>
    <property type="project" value="TreeGrafter"/>
</dbReference>
<dbReference type="SUPFAM" id="SSF47648">
    <property type="entry name" value="Nucleoside phosphorylase/phosphoribosyltransferase N-terminal domain"/>
    <property type="match status" value="1"/>
</dbReference>
<keyword evidence="6 8" id="KW-0822">Tryptophan biosynthesis</keyword>
<gene>
    <name evidence="8" type="primary">trpD</name>
    <name evidence="11" type="ORF">AMET1_0088</name>
</gene>
<reference evidence="11 12" key="1">
    <citation type="submission" date="2016-12" db="EMBL/GenBank/DDBJ databases">
        <title>Discovery of methanogenic haloarchaea.</title>
        <authorList>
            <person name="Sorokin D.Y."/>
            <person name="Makarova K.S."/>
            <person name="Abbas B."/>
            <person name="Ferrer M."/>
            <person name="Golyshin P.N."/>
        </authorList>
    </citation>
    <scope>NUCLEOTIDE SEQUENCE [LARGE SCALE GENOMIC DNA]</scope>
    <source>
        <strain evidence="11">AMET1</strain>
    </source>
</reference>
<evidence type="ECO:0000256" key="6">
    <source>
        <dbReference type="ARBA" id="ARBA00022822"/>
    </source>
</evidence>
<keyword evidence="12" id="KW-1185">Reference proteome</keyword>
<feature type="binding site" evidence="8">
    <location>
        <position position="166"/>
    </location>
    <ligand>
        <name>anthranilate</name>
        <dbReference type="ChEBI" id="CHEBI:16567"/>
        <label>2</label>
    </ligand>
</feature>
<dbReference type="Pfam" id="PF00591">
    <property type="entry name" value="Glycos_transf_3"/>
    <property type="match status" value="1"/>
</dbReference>
<dbReference type="EMBL" id="MRZU01000002">
    <property type="protein sequence ID" value="OUJ19418.1"/>
    <property type="molecule type" value="Genomic_DNA"/>
</dbReference>
<feature type="binding site" evidence="8">
    <location>
        <begin position="90"/>
        <end position="93"/>
    </location>
    <ligand>
        <name>5-phospho-alpha-D-ribose 1-diphosphate</name>
        <dbReference type="ChEBI" id="CHEBI:58017"/>
    </ligand>
</feature>
<comment type="cofactor">
    <cofactor evidence="8">
        <name>Mg(2+)</name>
        <dbReference type="ChEBI" id="CHEBI:18420"/>
    </cofactor>
    <text evidence="8">Binds 2 magnesium ions per monomer.</text>
</comment>
<evidence type="ECO:0000256" key="7">
    <source>
        <dbReference type="ARBA" id="ARBA00023141"/>
    </source>
</evidence>
<feature type="binding site" evidence="8">
    <location>
        <position position="80"/>
    </location>
    <ligand>
        <name>5-phospho-alpha-D-ribose 1-diphosphate</name>
        <dbReference type="ChEBI" id="CHEBI:58017"/>
    </ligand>
</feature>
<comment type="catalytic activity">
    <reaction evidence="8">
        <text>N-(5-phospho-beta-D-ribosyl)anthranilate + diphosphate = 5-phospho-alpha-D-ribose 1-diphosphate + anthranilate</text>
        <dbReference type="Rhea" id="RHEA:11768"/>
        <dbReference type="ChEBI" id="CHEBI:16567"/>
        <dbReference type="ChEBI" id="CHEBI:18277"/>
        <dbReference type="ChEBI" id="CHEBI:33019"/>
        <dbReference type="ChEBI" id="CHEBI:58017"/>
        <dbReference type="EC" id="2.4.2.18"/>
    </reaction>
</comment>
<feature type="binding site" evidence="8">
    <location>
        <position position="92"/>
    </location>
    <ligand>
        <name>Mg(2+)</name>
        <dbReference type="ChEBI" id="CHEBI:18420"/>
        <label>1</label>
    </ligand>
</feature>
<keyword evidence="7 8" id="KW-0057">Aromatic amino acid biosynthesis</keyword>
<evidence type="ECO:0000256" key="1">
    <source>
        <dbReference type="ARBA" id="ARBA00004907"/>
    </source>
</evidence>
<comment type="pathway">
    <text evidence="1 8">Amino-acid biosynthesis; L-tryptophan biosynthesis; L-tryptophan from chorismate: step 2/5.</text>
</comment>
<feature type="binding site" evidence="8">
    <location>
        <position position="88"/>
    </location>
    <ligand>
        <name>5-phospho-alpha-D-ribose 1-diphosphate</name>
        <dbReference type="ChEBI" id="CHEBI:58017"/>
    </ligand>
</feature>
<name>A0A1Y3GDA0_9EURY</name>
<feature type="binding site" evidence="8">
    <location>
        <position position="225"/>
    </location>
    <ligand>
        <name>Mg(2+)</name>
        <dbReference type="ChEBI" id="CHEBI:18420"/>
        <label>2</label>
    </ligand>
</feature>
<feature type="binding site" evidence="8">
    <location>
        <position position="120"/>
    </location>
    <ligand>
        <name>5-phospho-alpha-D-ribose 1-diphosphate</name>
        <dbReference type="ChEBI" id="CHEBI:58017"/>
    </ligand>
</feature>
<keyword evidence="5 8" id="KW-0808">Transferase</keyword>
<comment type="similarity">
    <text evidence="8">Belongs to the anthranilate phosphoribosyltransferase family.</text>
</comment>
<dbReference type="GO" id="GO:0004048">
    <property type="term" value="F:anthranilate phosphoribosyltransferase activity"/>
    <property type="evidence" value="ECO:0007669"/>
    <property type="project" value="UniProtKB-UniRule"/>
</dbReference>
<feature type="binding site" evidence="8">
    <location>
        <position position="111"/>
    </location>
    <ligand>
        <name>anthranilate</name>
        <dbReference type="ChEBI" id="CHEBI:16567"/>
        <label>1</label>
    </ligand>
</feature>
<comment type="subunit">
    <text evidence="8">Homodimer.</text>
</comment>
<dbReference type="OrthoDB" id="8214at2157"/>
<feature type="domain" description="Glycosyl transferase family 3 N-terminal" evidence="10">
    <location>
        <begin position="4"/>
        <end position="64"/>
    </location>
</feature>
<dbReference type="Proteomes" id="UP000195137">
    <property type="component" value="Unassembled WGS sequence"/>
</dbReference>
<dbReference type="GO" id="GO:0000162">
    <property type="term" value="P:L-tryptophan biosynthetic process"/>
    <property type="evidence" value="ECO:0007669"/>
    <property type="project" value="UniProtKB-UniRule"/>
</dbReference>
<dbReference type="AlphaFoldDB" id="A0A1Y3GDA0"/>
<feature type="domain" description="Glycosyl transferase family 3" evidence="9">
    <location>
        <begin position="73"/>
        <end position="322"/>
    </location>
</feature>
<evidence type="ECO:0000313" key="11">
    <source>
        <dbReference type="EMBL" id="OUJ19418.1"/>
    </source>
</evidence>
<feature type="binding site" evidence="8">
    <location>
        <begin position="83"/>
        <end position="84"/>
    </location>
    <ligand>
        <name>5-phospho-alpha-D-ribose 1-diphosphate</name>
        <dbReference type="ChEBI" id="CHEBI:58017"/>
    </ligand>
</feature>
<feature type="binding site" evidence="8">
    <location>
        <begin position="108"/>
        <end position="116"/>
    </location>
    <ligand>
        <name>5-phospho-alpha-D-ribose 1-diphosphate</name>
        <dbReference type="ChEBI" id="CHEBI:58017"/>
    </ligand>
</feature>
<keyword evidence="8" id="KW-0460">Magnesium</keyword>
<dbReference type="Pfam" id="PF02885">
    <property type="entry name" value="Glycos_trans_3N"/>
    <property type="match status" value="1"/>
</dbReference>
<dbReference type="NCBIfam" id="TIGR01245">
    <property type="entry name" value="trpD"/>
    <property type="match status" value="1"/>
</dbReference>
<protein>
    <recommendedName>
        <fullName evidence="2 8">Anthranilate phosphoribosyltransferase</fullName>
        <ecNumber evidence="2 8">2.4.2.18</ecNumber>
    </recommendedName>
</protein>
<evidence type="ECO:0000256" key="4">
    <source>
        <dbReference type="ARBA" id="ARBA00022676"/>
    </source>
</evidence>
<comment type="caution">
    <text evidence="11">The sequence shown here is derived from an EMBL/GenBank/DDBJ whole genome shotgun (WGS) entry which is preliminary data.</text>
</comment>
<dbReference type="InterPro" id="IPR017459">
    <property type="entry name" value="Glycosyl_Trfase_fam3_N_dom"/>
</dbReference>
<evidence type="ECO:0000259" key="10">
    <source>
        <dbReference type="Pfam" id="PF02885"/>
    </source>
</evidence>
<dbReference type="EC" id="2.4.2.18" evidence="2 8"/>
<evidence type="ECO:0000313" key="12">
    <source>
        <dbReference type="Proteomes" id="UP000195137"/>
    </source>
</evidence>
<dbReference type="UniPathway" id="UPA00035">
    <property type="reaction ID" value="UER00041"/>
</dbReference>
<feature type="binding site" evidence="8">
    <location>
        <position position="80"/>
    </location>
    <ligand>
        <name>anthranilate</name>
        <dbReference type="ChEBI" id="CHEBI:16567"/>
        <label>1</label>
    </ligand>
</feature>
<dbReference type="InterPro" id="IPR000312">
    <property type="entry name" value="Glycosyl_Trfase_fam3"/>
</dbReference>
<comment type="function">
    <text evidence="8">Catalyzes the transfer of the phosphoribosyl group of 5-phosphorylribose-1-pyrophosphate (PRPP) to anthranilate to yield N-(5'-phosphoribosyl)-anthranilate (PRA).</text>
</comment>
<dbReference type="InterPro" id="IPR035902">
    <property type="entry name" value="Nuc_phospho_transferase"/>
</dbReference>
<keyword evidence="3 8" id="KW-0028">Amino-acid biosynthesis</keyword>
<dbReference type="Gene3D" id="3.40.1030.10">
    <property type="entry name" value="Nucleoside phosphorylase/phosphoribosyltransferase catalytic domain"/>
    <property type="match status" value="1"/>
</dbReference>
<organism evidence="11 12">
    <name type="scientific">Methanonatronarchaeum thermophilum</name>
    <dbReference type="NCBI Taxonomy" id="1927129"/>
    <lineage>
        <taxon>Archaea</taxon>
        <taxon>Methanobacteriati</taxon>
        <taxon>Methanobacteriota</taxon>
        <taxon>Methanonatronarchaeia</taxon>
        <taxon>Methanonatronarchaeales</taxon>
        <taxon>Methanonatronarchaeaceae</taxon>
        <taxon>Methanonatronarchaeum</taxon>
    </lineage>
</organism>
<dbReference type="PANTHER" id="PTHR43285">
    <property type="entry name" value="ANTHRANILATE PHOSPHORIBOSYLTRANSFERASE"/>
    <property type="match status" value="1"/>
</dbReference>
<evidence type="ECO:0000256" key="2">
    <source>
        <dbReference type="ARBA" id="ARBA00011948"/>
    </source>
</evidence>
<dbReference type="FunFam" id="3.40.1030.10:FF:000002">
    <property type="entry name" value="Anthranilate phosphoribosyltransferase"/>
    <property type="match status" value="1"/>
</dbReference>
<dbReference type="InterPro" id="IPR036320">
    <property type="entry name" value="Glycosyl_Trfase_fam3_N_dom_sf"/>
</dbReference>
<proteinExistence type="inferred from homology"/>
<sequence>MDIAIKKAVSGQHLNQDEAEAAIGDIMTGNASDPKIASFLTAMHMKGETTEEITAFARKIRSFATTLEKTPQKPLIDTCGTGGDGANTFNISTASAIVTAGTRINVVKHGNRSVSSRCGSADVLEELGIPLSLTKTQSENILNKIGMVFLYAPEFHSAMKHAMTARKEVGFKTFFNIIGPLTNPAKADRQLLGVFSPKLTTKIAEVLQNLEIERALVVHGNGLDEITVTGTTLISELKNNKIETYKITPKEIGLKKHPHETIKGGNTKTNAKILKKILKGQKNGKRDIVLANAGAAIYLSDKANSIQEGVEIAKNTIDSGAAMKKLNELREASQNA</sequence>
<evidence type="ECO:0000259" key="9">
    <source>
        <dbReference type="Pfam" id="PF00591"/>
    </source>
</evidence>
<keyword evidence="8" id="KW-0479">Metal-binding</keyword>
<dbReference type="InterPro" id="IPR005940">
    <property type="entry name" value="Anthranilate_Pribosyl_Tfrase"/>
</dbReference>
<accession>A0A1Y3GDA0</accession>
<feature type="binding site" evidence="8">
    <location>
        <position position="225"/>
    </location>
    <ligand>
        <name>Mg(2+)</name>
        <dbReference type="ChEBI" id="CHEBI:18420"/>
        <label>1</label>
    </ligand>
</feature>
<comment type="caution">
    <text evidence="8">Lacks conserved residue(s) required for the propagation of feature annotation.</text>
</comment>
<keyword evidence="4 8" id="KW-0328">Glycosyltransferase</keyword>
<dbReference type="Gene3D" id="1.20.970.10">
    <property type="entry name" value="Transferase, Pyrimidine Nucleoside Phosphorylase, Chain C"/>
    <property type="match status" value="1"/>
</dbReference>
<dbReference type="SUPFAM" id="SSF52418">
    <property type="entry name" value="Nucleoside phosphorylase/phosphoribosyltransferase catalytic domain"/>
    <property type="match status" value="1"/>
</dbReference>
<evidence type="ECO:0000256" key="8">
    <source>
        <dbReference type="HAMAP-Rule" id="MF_00211"/>
    </source>
</evidence>